<evidence type="ECO:0000313" key="2">
    <source>
        <dbReference type="Proteomes" id="UP000054869"/>
    </source>
</evidence>
<name>A0A0W0VHH9_9GAMM</name>
<dbReference type="OrthoDB" id="9973972at2"/>
<gene>
    <name evidence="1" type="ORF">Llan_2060</name>
</gene>
<accession>A0A0W0VHH9</accession>
<comment type="caution">
    <text evidence="1">The sequence shown here is derived from an EMBL/GenBank/DDBJ whole genome shotgun (WGS) entry which is preliminary data.</text>
</comment>
<evidence type="ECO:0000313" key="1">
    <source>
        <dbReference type="EMBL" id="KTD19598.1"/>
    </source>
</evidence>
<protein>
    <submittedName>
        <fullName evidence="1">Uncharacterized protein</fullName>
    </submittedName>
</protein>
<dbReference type="EMBL" id="LNYI01000049">
    <property type="protein sequence ID" value="KTD19598.1"/>
    <property type="molecule type" value="Genomic_DNA"/>
</dbReference>
<reference evidence="1 2" key="1">
    <citation type="submission" date="2015-11" db="EMBL/GenBank/DDBJ databases">
        <title>Genomic analysis of 38 Legionella species identifies large and diverse effector repertoires.</title>
        <authorList>
            <person name="Burstein D."/>
            <person name="Amaro F."/>
            <person name="Zusman T."/>
            <person name="Lifshitz Z."/>
            <person name="Cohen O."/>
            <person name="Gilbert J.A."/>
            <person name="Pupko T."/>
            <person name="Shuman H.A."/>
            <person name="Segal G."/>
        </authorList>
    </citation>
    <scope>NUCLEOTIDE SEQUENCE [LARGE SCALE GENOMIC DNA]</scope>
    <source>
        <strain evidence="1 2">ATCC 49751</strain>
    </source>
</reference>
<dbReference type="AlphaFoldDB" id="A0A0W0VHH9"/>
<dbReference type="PATRIC" id="fig|45067.4.peg.2161"/>
<keyword evidence="2" id="KW-1185">Reference proteome</keyword>
<organism evidence="1 2">
    <name type="scientific">Legionella lansingensis</name>
    <dbReference type="NCBI Taxonomy" id="45067"/>
    <lineage>
        <taxon>Bacteria</taxon>
        <taxon>Pseudomonadati</taxon>
        <taxon>Pseudomonadota</taxon>
        <taxon>Gammaproteobacteria</taxon>
        <taxon>Legionellales</taxon>
        <taxon>Legionellaceae</taxon>
        <taxon>Legionella</taxon>
    </lineage>
</organism>
<proteinExistence type="predicted"/>
<dbReference type="Proteomes" id="UP000054869">
    <property type="component" value="Unassembled WGS sequence"/>
</dbReference>
<dbReference type="RefSeq" id="WP_028373663.1">
    <property type="nucleotide sequence ID" value="NZ_CAAAJD010000021.1"/>
</dbReference>
<sequence length="90" mass="10115">MFRVGPFFIRNLSPVGKSVKSYLIAEQNPYKSVEKLSEHLTKQGYFSFTPTSEAIARHTGVAPRTPISIVETADEEGLISEVENFSRRPK</sequence>